<evidence type="ECO:0000313" key="2">
    <source>
        <dbReference type="Proteomes" id="UP000050761"/>
    </source>
</evidence>
<dbReference type="Gene3D" id="3.60.10.10">
    <property type="entry name" value="Endonuclease/exonuclease/phosphatase"/>
    <property type="match status" value="1"/>
</dbReference>
<sequence>MKIAVAARKRLYHFFSAYAPQTGCSDQAKDEFWSLLDEKTAEVPPKDVIIIADLNGHIGADGYSCHGGFGYGSRKADGERILEYAESHNLTIVNTVFRKRDSHLISYYSGSSRSQIDFVLVRDRDWSIVTDAKIVPYETVAPQHRPLICTLKIAPPRLKQIERCDAARIKWWRMKEKKAAPGRRKVDKQTWLWTDDVKAKVREKKALYRVFLGEKTAENCDVNEKLVSRDGERYLYRLAKIRHRHTEDIEKFFSIIDESGHLLTDRKKALKRWRDCFEEISTMEFHHPAIPSVGSVHGPVHKITVEETKAALRKMRPGKATGPTTWQLICGSQSCGTMLSGRRSSLTRLWRASRETEVSAYRLPRLGERVPREVMEFLKSS</sequence>
<accession>A0A3P8ATD1</accession>
<protein>
    <submittedName>
        <fullName evidence="3">Endo/exonuclease/phosphatase domain-containing protein</fullName>
    </submittedName>
</protein>
<name>A0A183FHQ1_HELPZ</name>
<evidence type="ECO:0000313" key="1">
    <source>
        <dbReference type="EMBL" id="VDO67818.1"/>
    </source>
</evidence>
<keyword evidence="2" id="KW-1185">Reference proteome</keyword>
<evidence type="ECO:0000313" key="3">
    <source>
        <dbReference type="WBParaSite" id="HPBE_0000632601-mRNA-1"/>
    </source>
</evidence>
<dbReference type="PANTHER" id="PTHR23227">
    <property type="entry name" value="BUCENTAUR RELATED"/>
    <property type="match status" value="1"/>
</dbReference>
<organism evidence="2 3">
    <name type="scientific">Heligmosomoides polygyrus</name>
    <name type="common">Parasitic roundworm</name>
    <dbReference type="NCBI Taxonomy" id="6339"/>
    <lineage>
        <taxon>Eukaryota</taxon>
        <taxon>Metazoa</taxon>
        <taxon>Ecdysozoa</taxon>
        <taxon>Nematoda</taxon>
        <taxon>Chromadorea</taxon>
        <taxon>Rhabditida</taxon>
        <taxon>Rhabditina</taxon>
        <taxon>Rhabditomorpha</taxon>
        <taxon>Strongyloidea</taxon>
        <taxon>Heligmosomidae</taxon>
        <taxon>Heligmosomoides</taxon>
    </lineage>
</organism>
<dbReference type="EMBL" id="UZAH01025641">
    <property type="protein sequence ID" value="VDO67818.1"/>
    <property type="molecule type" value="Genomic_DNA"/>
</dbReference>
<dbReference type="Proteomes" id="UP000050761">
    <property type="component" value="Unassembled WGS sequence"/>
</dbReference>
<accession>A0A183FHQ1</accession>
<proteinExistence type="predicted"/>
<gene>
    <name evidence="1" type="ORF">HPBE_LOCUS6327</name>
</gene>
<dbReference type="SUPFAM" id="SSF56219">
    <property type="entry name" value="DNase I-like"/>
    <property type="match status" value="1"/>
</dbReference>
<dbReference type="OrthoDB" id="418748at2759"/>
<dbReference type="InterPro" id="IPR036691">
    <property type="entry name" value="Endo/exonu/phosph_ase_sf"/>
</dbReference>
<dbReference type="PANTHER" id="PTHR23227:SF67">
    <property type="entry name" value="CRANIOFACIAL DEVELOPMENT PROTEIN 2-LIKE"/>
    <property type="match status" value="1"/>
</dbReference>
<dbReference type="WBParaSite" id="HPBE_0000632601-mRNA-1">
    <property type="protein sequence ID" value="HPBE_0000632601-mRNA-1"/>
    <property type="gene ID" value="HPBE_0000632601"/>
</dbReference>
<reference evidence="3" key="2">
    <citation type="submission" date="2019-09" db="UniProtKB">
        <authorList>
            <consortium name="WormBaseParasite"/>
        </authorList>
    </citation>
    <scope>IDENTIFICATION</scope>
</reference>
<dbReference type="InterPro" id="IPR027124">
    <property type="entry name" value="Swc5/CFDP1/2"/>
</dbReference>
<dbReference type="AlphaFoldDB" id="A0A183FHQ1"/>
<reference evidence="1 2" key="1">
    <citation type="submission" date="2018-11" db="EMBL/GenBank/DDBJ databases">
        <authorList>
            <consortium name="Pathogen Informatics"/>
        </authorList>
    </citation>
    <scope>NUCLEOTIDE SEQUENCE [LARGE SCALE GENOMIC DNA]</scope>
</reference>